<reference evidence="2 3" key="1">
    <citation type="submission" date="2024-01" db="EMBL/GenBank/DDBJ databases">
        <title>A telomere-to-telomere, gap-free genome of sweet tea (Lithocarpus litseifolius).</title>
        <authorList>
            <person name="Zhou J."/>
        </authorList>
    </citation>
    <scope>NUCLEOTIDE SEQUENCE [LARGE SCALE GENOMIC DNA]</scope>
    <source>
        <strain evidence="2">Zhou-2022a</strain>
        <tissue evidence="2">Leaf</tissue>
    </source>
</reference>
<dbReference type="InterPro" id="IPR036397">
    <property type="entry name" value="RNaseH_sf"/>
</dbReference>
<organism evidence="2 3">
    <name type="scientific">Lithocarpus litseifolius</name>
    <dbReference type="NCBI Taxonomy" id="425828"/>
    <lineage>
        <taxon>Eukaryota</taxon>
        <taxon>Viridiplantae</taxon>
        <taxon>Streptophyta</taxon>
        <taxon>Embryophyta</taxon>
        <taxon>Tracheophyta</taxon>
        <taxon>Spermatophyta</taxon>
        <taxon>Magnoliopsida</taxon>
        <taxon>eudicotyledons</taxon>
        <taxon>Gunneridae</taxon>
        <taxon>Pentapetalae</taxon>
        <taxon>rosids</taxon>
        <taxon>fabids</taxon>
        <taxon>Fagales</taxon>
        <taxon>Fagaceae</taxon>
        <taxon>Lithocarpus</taxon>
    </lineage>
</organism>
<dbReference type="Gene3D" id="3.30.420.10">
    <property type="entry name" value="Ribonuclease H-like superfamily/Ribonuclease H"/>
    <property type="match status" value="1"/>
</dbReference>
<dbReference type="SUPFAM" id="SSF53098">
    <property type="entry name" value="Ribonuclease H-like"/>
    <property type="match status" value="1"/>
</dbReference>
<dbReference type="InterPro" id="IPR002156">
    <property type="entry name" value="RNaseH_domain"/>
</dbReference>
<proteinExistence type="predicted"/>
<feature type="non-terminal residue" evidence="2">
    <location>
        <position position="1"/>
    </location>
</feature>
<evidence type="ECO:0000313" key="3">
    <source>
        <dbReference type="Proteomes" id="UP001459277"/>
    </source>
</evidence>
<dbReference type="GO" id="GO:0004523">
    <property type="term" value="F:RNA-DNA hybrid ribonuclease activity"/>
    <property type="evidence" value="ECO:0007669"/>
    <property type="project" value="InterPro"/>
</dbReference>
<comment type="caution">
    <text evidence="2">The sequence shown here is derived from an EMBL/GenBank/DDBJ whole genome shotgun (WGS) entry which is preliminary data.</text>
</comment>
<keyword evidence="3" id="KW-1185">Reference proteome</keyword>
<accession>A0AAW2C9P4</accession>
<dbReference type="GO" id="GO:0003676">
    <property type="term" value="F:nucleic acid binding"/>
    <property type="evidence" value="ECO:0007669"/>
    <property type="project" value="InterPro"/>
</dbReference>
<name>A0AAW2C9P4_9ROSI</name>
<protein>
    <recommendedName>
        <fullName evidence="1">RNase H type-1 domain-containing protein</fullName>
    </recommendedName>
</protein>
<dbReference type="Proteomes" id="UP001459277">
    <property type="component" value="Unassembled WGS sequence"/>
</dbReference>
<dbReference type="EMBL" id="JAZDWU010000008">
    <property type="protein sequence ID" value="KAK9992985.1"/>
    <property type="molecule type" value="Genomic_DNA"/>
</dbReference>
<evidence type="ECO:0000313" key="2">
    <source>
        <dbReference type="EMBL" id="KAK9992985.1"/>
    </source>
</evidence>
<feature type="domain" description="RNase H type-1" evidence="1">
    <location>
        <begin position="3"/>
        <end position="65"/>
    </location>
</feature>
<dbReference type="InterPro" id="IPR012337">
    <property type="entry name" value="RNaseH-like_sf"/>
</dbReference>
<evidence type="ECO:0000259" key="1">
    <source>
        <dbReference type="Pfam" id="PF13456"/>
    </source>
</evidence>
<dbReference type="AlphaFoldDB" id="A0AAW2C9P4"/>
<gene>
    <name evidence="2" type="ORF">SO802_022688</name>
</gene>
<dbReference type="Pfam" id="PF13456">
    <property type="entry name" value="RVT_3"/>
    <property type="match status" value="1"/>
</dbReference>
<sequence>ISTSVDAELWALREGLMLYINLNLMAVEIEIDAKFVLDQVSKDYNNNHTMPLLLWIAGLSSTKFSSE</sequence>